<feature type="compositionally biased region" description="Polar residues" evidence="2">
    <location>
        <begin position="310"/>
        <end position="322"/>
    </location>
</feature>
<evidence type="ECO:0000256" key="2">
    <source>
        <dbReference type="SAM" id="MobiDB-lite"/>
    </source>
</evidence>
<feature type="compositionally biased region" description="Low complexity" evidence="2">
    <location>
        <begin position="394"/>
        <end position="404"/>
    </location>
</feature>
<gene>
    <name evidence="3" type="ORF">PAPOLLO_LOCUS5987</name>
</gene>
<evidence type="ECO:0000256" key="1">
    <source>
        <dbReference type="SAM" id="Coils"/>
    </source>
</evidence>
<feature type="region of interest" description="Disordered" evidence="2">
    <location>
        <begin position="310"/>
        <end position="404"/>
    </location>
</feature>
<proteinExistence type="predicted"/>
<dbReference type="EMBL" id="CAJQZP010000384">
    <property type="protein sequence ID" value="CAG4958705.1"/>
    <property type="molecule type" value="Genomic_DNA"/>
</dbReference>
<dbReference type="Proteomes" id="UP000691718">
    <property type="component" value="Unassembled WGS sequence"/>
</dbReference>
<feature type="compositionally biased region" description="Polar residues" evidence="2">
    <location>
        <begin position="370"/>
        <end position="393"/>
    </location>
</feature>
<keyword evidence="1" id="KW-0175">Coiled coil</keyword>
<feature type="non-terminal residue" evidence="3">
    <location>
        <position position="1"/>
    </location>
</feature>
<dbReference type="AlphaFoldDB" id="A0A8S3WH56"/>
<reference evidence="3" key="1">
    <citation type="submission" date="2021-04" db="EMBL/GenBank/DDBJ databases">
        <authorList>
            <person name="Tunstrom K."/>
        </authorList>
    </citation>
    <scope>NUCLEOTIDE SEQUENCE</scope>
</reference>
<organism evidence="3 4">
    <name type="scientific">Parnassius apollo</name>
    <name type="common">Apollo butterfly</name>
    <name type="synonym">Papilio apollo</name>
    <dbReference type="NCBI Taxonomy" id="110799"/>
    <lineage>
        <taxon>Eukaryota</taxon>
        <taxon>Metazoa</taxon>
        <taxon>Ecdysozoa</taxon>
        <taxon>Arthropoda</taxon>
        <taxon>Hexapoda</taxon>
        <taxon>Insecta</taxon>
        <taxon>Pterygota</taxon>
        <taxon>Neoptera</taxon>
        <taxon>Endopterygota</taxon>
        <taxon>Lepidoptera</taxon>
        <taxon>Glossata</taxon>
        <taxon>Ditrysia</taxon>
        <taxon>Papilionoidea</taxon>
        <taxon>Papilionidae</taxon>
        <taxon>Parnassiinae</taxon>
        <taxon>Parnassini</taxon>
        <taxon>Parnassius</taxon>
        <taxon>Parnassius</taxon>
    </lineage>
</organism>
<feature type="compositionally biased region" description="Polar residues" evidence="2">
    <location>
        <begin position="338"/>
        <end position="358"/>
    </location>
</feature>
<feature type="region of interest" description="Disordered" evidence="2">
    <location>
        <begin position="430"/>
        <end position="457"/>
    </location>
</feature>
<feature type="compositionally biased region" description="Polar residues" evidence="2">
    <location>
        <begin position="238"/>
        <end position="277"/>
    </location>
</feature>
<accession>A0A8S3WH56</accession>
<protein>
    <submittedName>
        <fullName evidence="3">(apollo) hypothetical protein</fullName>
    </submittedName>
</protein>
<keyword evidence="4" id="KW-1185">Reference proteome</keyword>
<comment type="caution">
    <text evidence="3">The sequence shown here is derived from an EMBL/GenBank/DDBJ whole genome shotgun (WGS) entry which is preliminary data.</text>
</comment>
<evidence type="ECO:0000313" key="3">
    <source>
        <dbReference type="EMBL" id="CAG4958705.1"/>
    </source>
</evidence>
<feature type="coiled-coil region" evidence="1">
    <location>
        <begin position="637"/>
        <end position="664"/>
    </location>
</feature>
<feature type="region of interest" description="Disordered" evidence="2">
    <location>
        <begin position="218"/>
        <end position="277"/>
    </location>
</feature>
<dbReference type="OrthoDB" id="10022108at2759"/>
<name>A0A8S3WH56_PARAO</name>
<sequence length="1034" mass="116151">NIKWDEITEQFKCELAKYLDLNINVDNLSTSQLDKYITKLVTAVQKVSDKLFPRKSSKVTNRAPWWNDKLENLKQKVIKNHHKIQQMKRSKKPLTELLLEKENLRNEYAQAIRIASTEHFREFCNKQGKEDVWSITNRLLKTTPLKQPPSTLKTRAGKYTKTTYETAETFLNEYFPDDGPDTCLRHMQLRNSFNETPDTPVDAPFTVEETLRLKRVSEHKASGDGADFSGAFEDGPRNPSSIQSPQLETLSTAISPIPTRTITPQAYSRTHSIPTGDPTTGSFFASIVLFTAIQPSKNTSRNKVIMSDVETASSTKSSQNLSVAPPRPPRSLREKVLTKSSLSKATPSEKLSQPSSHPATGKRPADSAPTDASTTRKNASSHTPTLGTKMSQTSVKSDSSIRSSVCDPVDAAIDKVANWKQEEIPPLPVLSDEELSITSAPESPLSEAPEKGRPSLLFNSNRRLGVEMDMATKEANEMLLRGKEALEMAGNMKRECKLTALESLQSLYEMVLALSDSRSRHKHNLERERSRNAQELMRVERAHNKIITQLMKEMASELGHARTDIKNTLQESKAIRGWLNFETQEPFRKTSDLLKAVTDLDKRIGVIQSNLSQQKQEGADNILSHLRVDLTGVKSSVETLKLQLDEMRRVIEKSENNTKKVLETGQKTLLRLESPPSHPSEEISKTLEHELNGMKSSLKEIDTSIRSGLSILPSADSGKIFQTSIREHLQPIEEHLCAMSSELRTMREQKQRAPSPTAPSLATELAQTGEAATKPKKTYARVAASPPLPKPNHTLIITSTDSKNTAENIIERIREALDTKKTGAKVDRVRKAKNQKVVLSCNTKEDLNLVQNRVKTNKSLKVEVARTNNPLAIIRDVLSYHTDVEIVENILAQNKHLLHDVDEKERTVRVRYRKKARNPQECHPVLELSPKVHRRFIDAGKIYIGLQRRPIMDHSPLVQCTKCLGFGHTKAVCHEKEELCSHCGETHSWDKCPIRLEGRPPPDVKIASKRTVPIRTWHTMLLALIAGKSRSGMQ</sequence>
<evidence type="ECO:0000313" key="4">
    <source>
        <dbReference type="Proteomes" id="UP000691718"/>
    </source>
</evidence>